<organism evidence="1 2">
    <name type="scientific">Ramlibacter algicola</name>
    <dbReference type="NCBI Taxonomy" id="2795217"/>
    <lineage>
        <taxon>Bacteria</taxon>
        <taxon>Pseudomonadati</taxon>
        <taxon>Pseudomonadota</taxon>
        <taxon>Betaproteobacteria</taxon>
        <taxon>Burkholderiales</taxon>
        <taxon>Comamonadaceae</taxon>
        <taxon>Ramlibacter</taxon>
    </lineage>
</organism>
<gene>
    <name evidence="1" type="ORF">I8E28_13260</name>
</gene>
<dbReference type="AlphaFoldDB" id="A0A934USI4"/>
<accession>A0A934USI4</accession>
<protein>
    <submittedName>
        <fullName evidence="1">Uncharacterized protein</fullName>
    </submittedName>
</protein>
<evidence type="ECO:0000313" key="1">
    <source>
        <dbReference type="EMBL" id="MBK0393562.1"/>
    </source>
</evidence>
<keyword evidence="2" id="KW-1185">Reference proteome</keyword>
<evidence type="ECO:0000313" key="2">
    <source>
        <dbReference type="Proteomes" id="UP000617041"/>
    </source>
</evidence>
<dbReference type="EMBL" id="JAEDAO010000001">
    <property type="protein sequence ID" value="MBK0393562.1"/>
    <property type="molecule type" value="Genomic_DNA"/>
</dbReference>
<comment type="caution">
    <text evidence="1">The sequence shown here is derived from an EMBL/GenBank/DDBJ whole genome shotgun (WGS) entry which is preliminary data.</text>
</comment>
<name>A0A934USI4_9BURK</name>
<proteinExistence type="predicted"/>
<reference evidence="1" key="1">
    <citation type="submission" date="2020-12" db="EMBL/GenBank/DDBJ databases">
        <title>Ramlibacter sp. nov., isolated from a freshwater alga, Cryptomonas.</title>
        <authorList>
            <person name="Kim H.M."/>
            <person name="Jeon C.O."/>
        </authorList>
    </citation>
    <scope>NUCLEOTIDE SEQUENCE</scope>
    <source>
        <strain evidence="1">CrO1</strain>
    </source>
</reference>
<sequence>MKILRFIHVTFAQAFYGWALREIDPMHPDLPKLVMKRQQLADEARRMFAA</sequence>
<dbReference type="RefSeq" id="WP_200788524.1">
    <property type="nucleotide sequence ID" value="NZ_JAEDAO010000001.1"/>
</dbReference>
<dbReference type="Proteomes" id="UP000617041">
    <property type="component" value="Unassembled WGS sequence"/>
</dbReference>